<proteinExistence type="predicted"/>
<gene>
    <name evidence="1" type="ORF">K4A83_21135</name>
</gene>
<comment type="caution">
    <text evidence="1">The sequence shown here is derived from an EMBL/GenBank/DDBJ whole genome shotgun (WGS) entry which is preliminary data.</text>
</comment>
<organism evidence="1 2">
    <name type="scientific">Spirulina subsalsa FACHB-351</name>
    <dbReference type="NCBI Taxonomy" id="234711"/>
    <lineage>
        <taxon>Bacteria</taxon>
        <taxon>Bacillati</taxon>
        <taxon>Cyanobacteriota</taxon>
        <taxon>Cyanophyceae</taxon>
        <taxon>Spirulinales</taxon>
        <taxon>Spirulinaceae</taxon>
        <taxon>Spirulina</taxon>
    </lineage>
</organism>
<accession>A0ABT3LCC1</accession>
<dbReference type="Proteomes" id="UP001526426">
    <property type="component" value="Unassembled WGS sequence"/>
</dbReference>
<evidence type="ECO:0000313" key="1">
    <source>
        <dbReference type="EMBL" id="MCW6038754.1"/>
    </source>
</evidence>
<reference evidence="1 2" key="1">
    <citation type="submission" date="2021-08" db="EMBL/GenBank/DDBJ databases">
        <title>Draft genome sequence of Spirulina subsalsa with high tolerance to salinity and hype-accumulation of phycocyanin.</title>
        <authorList>
            <person name="Pei H."/>
            <person name="Jiang L."/>
        </authorList>
    </citation>
    <scope>NUCLEOTIDE SEQUENCE [LARGE SCALE GENOMIC DNA]</scope>
    <source>
        <strain evidence="1 2">FACHB-351</strain>
    </source>
</reference>
<dbReference type="EMBL" id="JAIHOM010000172">
    <property type="protein sequence ID" value="MCW6038754.1"/>
    <property type="molecule type" value="Genomic_DNA"/>
</dbReference>
<sequence length="213" mass="24500">MEENESVECPKCRQPILQEKQLGDISALCCDQCQGRWLSGDIYKQWQLQHPPKTATPDVLLQGVDSSFKPSTLDSRAGLCPECSRYLSRAAVKTQPPFFVERCPHCEGIWCDAGEWEILTKLGLSSSIEQFFDRQWQMQIREQESLQTERQTMIDKLGPELAQIIFDLADHLMSHPNGDYALAYLMRKIMNNTDWAEFKDKQTLNQALAEEVR</sequence>
<protein>
    <submittedName>
        <fullName evidence="1">Zf-TFIIB domain-containing protein</fullName>
    </submittedName>
</protein>
<evidence type="ECO:0000313" key="2">
    <source>
        <dbReference type="Proteomes" id="UP001526426"/>
    </source>
</evidence>
<name>A0ABT3LCC1_9CYAN</name>
<keyword evidence="2" id="KW-1185">Reference proteome</keyword>
<dbReference type="RefSeq" id="WP_265266679.1">
    <property type="nucleotide sequence ID" value="NZ_JAIHOM010000172.1"/>
</dbReference>